<dbReference type="GO" id="GO:0000398">
    <property type="term" value="P:mRNA splicing, via spliceosome"/>
    <property type="evidence" value="ECO:0007669"/>
    <property type="project" value="TreeGrafter"/>
</dbReference>
<accession>A0A6J3H7U2</accession>
<dbReference type="SUPFAM" id="SSF50447">
    <property type="entry name" value="Translation proteins"/>
    <property type="match status" value="1"/>
</dbReference>
<keyword evidence="4" id="KW-0747">Spliceosome</keyword>
<feature type="compositionally biased region" description="Acidic residues" evidence="12">
    <location>
        <begin position="17"/>
        <end position="26"/>
    </location>
</feature>
<dbReference type="Gene3D" id="3.30.70.240">
    <property type="match status" value="1"/>
</dbReference>
<comment type="subcellular location">
    <subcellularLocation>
        <location evidence="1">Nucleus</location>
    </subcellularLocation>
</comment>
<dbReference type="GO" id="GO:0071007">
    <property type="term" value="C:U2-type catalytic step 2 spliceosome"/>
    <property type="evidence" value="ECO:0007669"/>
    <property type="project" value="TreeGrafter"/>
</dbReference>
<evidence type="ECO:0000256" key="3">
    <source>
        <dbReference type="ARBA" id="ARBA00022664"/>
    </source>
</evidence>
<evidence type="ECO:0000256" key="9">
    <source>
        <dbReference type="ARBA" id="ARBA00031432"/>
    </source>
</evidence>
<dbReference type="InterPro" id="IPR031950">
    <property type="entry name" value="EFTUD2_N"/>
</dbReference>
<keyword evidence="8" id="KW-0539">Nucleus</keyword>
<dbReference type="InterPro" id="IPR020568">
    <property type="entry name" value="Ribosomal_Su5_D2-typ_SF"/>
</dbReference>
<dbReference type="GO" id="GO:0005525">
    <property type="term" value="F:GTP binding"/>
    <property type="evidence" value="ECO:0007669"/>
    <property type="project" value="UniProtKB-KW"/>
</dbReference>
<keyword evidence="15" id="KW-0687">Ribonucleoprotein</keyword>
<dbReference type="Proteomes" id="UP000504640">
    <property type="component" value="Unplaced"/>
</dbReference>
<dbReference type="Gene3D" id="3.30.70.870">
    <property type="entry name" value="Elongation Factor G (Translational Gtpase), domain 3"/>
    <property type="match status" value="1"/>
</dbReference>
<keyword evidence="5" id="KW-0547">Nucleotide-binding</keyword>
<dbReference type="SUPFAM" id="SSF52540">
    <property type="entry name" value="P-loop containing nucleoside triphosphate hydrolases"/>
    <property type="match status" value="1"/>
</dbReference>
<evidence type="ECO:0000256" key="7">
    <source>
        <dbReference type="ARBA" id="ARBA00023187"/>
    </source>
</evidence>
<evidence type="ECO:0000256" key="1">
    <source>
        <dbReference type="ARBA" id="ARBA00004123"/>
    </source>
</evidence>
<sequence>MDTDLYDEFGNYIGPELDSDEDDDELGRETKDLDEMDDDDDDDDIGDHDDDHPGMEVVLHEDKKYYPTAEEVYGPEVETIVQEEDTQPLTEPIIKPVKTKKFTLMEQTLPVTVYEMDFLADLMDNSELIRNVTLCGHLHHGKTCFVDCLIEQTHPEIRKRYDQDLCYTDILFTEQERGVGIKSTPVTVVLPDTKGKSYLFNIMDTPGHVNFSDEVTAGLRISDGVVLFIDAAEGVMLNTERLIKHAVQERLAVTVCINKIDRLILELKLPPTDAYYKLRHIVDEVNGLISMYSTDENLILSPLLGNVCFSSSQYSICFTLGSFAKIYADTFGDINYQEFAKRLWGDIYFNPKTRKFTKKAPTSSSQRSFVEFILEPLYKILAQVVGDVDTSLPRTLDELGIHLTKEELKLNIRPLLRLVCKKFFGEFTGFVDMCVQHIPSPKVGAKPKIEHTYTGGVDSDLGEAMSDCDPDGPLMCHTTKMYSTDDGVQFHAFGRVLSGTIHAGQPVKVLGENYTLEDEEDSQICTVGRLWISVARYHIEVNRVPAGNWVLIEGVDQPIVKTATITEPRGNEEAQIFRPLKFNTTSVIKIAVEPVNPSELPKMLDGLRKVNKSYPSLTTKVADPVVTFCETVVETSSLKCFAETPNKKNKITMIAEPLEKGLAEDIENEVVQITWNRKKLGEFFQTKYDWDLLAARSIWAFGPDATGPNILVDDTLPSEVDKALLGSVKDSIVQGFQWGTREGPLCDELIRNVKFKILDAVVAQEPLHRGGGQIIPTARRVVYSAFLMATPRLMEPYYFVEVQAPADCVSAVYTVLARRRGHVTQDAPIPGSPLYTIKAFIPAIDSFGFETDLRTHTQGQAFSLSVFHHWQIVPGDPLDKSIVIRPLEPQPAPHLAREFMIKTRRRKGLSEDVSISKFFDDPMLLELAKQDVVLNYPM</sequence>
<dbReference type="SMART" id="SM00889">
    <property type="entry name" value="EFG_IV"/>
    <property type="match status" value="1"/>
</dbReference>
<dbReference type="Gene3D" id="2.40.30.10">
    <property type="entry name" value="Translation factors"/>
    <property type="match status" value="1"/>
</dbReference>
<dbReference type="CDD" id="cd04098">
    <property type="entry name" value="eEF2_C_snRNP"/>
    <property type="match status" value="1"/>
</dbReference>
<dbReference type="InterPro" id="IPR044121">
    <property type="entry name" value="Snu114_GTP-bd"/>
</dbReference>
<dbReference type="CDD" id="cd01683">
    <property type="entry name" value="EF2_IV_snRNP"/>
    <property type="match status" value="1"/>
</dbReference>
<dbReference type="GeneID" id="116543946"/>
<dbReference type="InterPro" id="IPR035647">
    <property type="entry name" value="EFG_III/V"/>
</dbReference>
<dbReference type="NCBIfam" id="TIGR00231">
    <property type="entry name" value="small_GTP"/>
    <property type="match status" value="1"/>
</dbReference>
<dbReference type="InterPro" id="IPR000640">
    <property type="entry name" value="EFG_V-like"/>
</dbReference>
<dbReference type="AlphaFoldDB" id="A0A6J3H7U2"/>
<dbReference type="InterPro" id="IPR027417">
    <property type="entry name" value="P-loop_NTPase"/>
</dbReference>
<dbReference type="GO" id="GO:0003924">
    <property type="term" value="F:GTPase activity"/>
    <property type="evidence" value="ECO:0007669"/>
    <property type="project" value="InterPro"/>
</dbReference>
<dbReference type="InterPro" id="IPR014721">
    <property type="entry name" value="Ribsml_uS5_D2-typ_fold_subgr"/>
</dbReference>
<evidence type="ECO:0000256" key="4">
    <source>
        <dbReference type="ARBA" id="ARBA00022728"/>
    </source>
</evidence>
<dbReference type="FunFam" id="3.30.70.240:FF:000004">
    <property type="entry name" value="116 kDa U5 small nuclear ribonucleoprotein"/>
    <property type="match status" value="1"/>
</dbReference>
<dbReference type="Gene3D" id="3.40.50.300">
    <property type="entry name" value="P-loop containing nucleotide triphosphate hydrolases"/>
    <property type="match status" value="1"/>
</dbReference>
<feature type="domain" description="Tr-type G" evidence="13">
    <location>
        <begin position="127"/>
        <end position="409"/>
    </location>
</feature>
<dbReference type="CTD" id="9343"/>
<dbReference type="InterPro" id="IPR009000">
    <property type="entry name" value="Transl_B-barrel_sf"/>
</dbReference>
<dbReference type="Pfam" id="PF00679">
    <property type="entry name" value="EFG_C"/>
    <property type="match status" value="1"/>
</dbReference>
<keyword evidence="14" id="KW-1185">Reference proteome</keyword>
<dbReference type="InterPro" id="IPR000795">
    <property type="entry name" value="T_Tr_GTP-bd_dom"/>
</dbReference>
<feature type="region of interest" description="Disordered" evidence="12">
    <location>
        <begin position="1"/>
        <end position="54"/>
    </location>
</feature>
<dbReference type="InterPro" id="IPR035655">
    <property type="entry name" value="U5-116kDa_C"/>
</dbReference>
<dbReference type="SUPFAM" id="SSF54211">
    <property type="entry name" value="Ribosomal protein S5 domain 2-like"/>
    <property type="match status" value="1"/>
</dbReference>
<dbReference type="PANTHER" id="PTHR42908">
    <property type="entry name" value="TRANSLATION ELONGATION FACTOR-RELATED"/>
    <property type="match status" value="1"/>
</dbReference>
<dbReference type="Gene3D" id="3.90.1430.10">
    <property type="entry name" value="Yeast translation eEF2 (G' domain)"/>
    <property type="match status" value="1"/>
</dbReference>
<proteinExistence type="predicted"/>
<dbReference type="PROSITE" id="PS51722">
    <property type="entry name" value="G_TR_2"/>
    <property type="match status" value="1"/>
</dbReference>
<reference evidence="15" key="1">
    <citation type="submission" date="2025-08" db="UniProtKB">
        <authorList>
            <consortium name="RefSeq"/>
        </authorList>
    </citation>
    <scope>IDENTIFICATION</scope>
    <source>
        <tissue evidence="15">Blood</tissue>
    </source>
</reference>
<dbReference type="CDD" id="cd04167">
    <property type="entry name" value="Snu114p"/>
    <property type="match status" value="1"/>
</dbReference>
<dbReference type="FunFam" id="3.40.50.300:FF:000574">
    <property type="entry name" value="116 kDa U5 small nuclear ribonucleoprotein component"/>
    <property type="match status" value="1"/>
</dbReference>
<dbReference type="CDD" id="cd04090">
    <property type="entry name" value="EF2_II_snRNP"/>
    <property type="match status" value="1"/>
</dbReference>
<keyword evidence="6" id="KW-0342">GTP-binding</keyword>
<dbReference type="PRINTS" id="PR00315">
    <property type="entry name" value="ELONGATNFCT"/>
</dbReference>
<dbReference type="GO" id="GO:0005829">
    <property type="term" value="C:cytosol"/>
    <property type="evidence" value="ECO:0007669"/>
    <property type="project" value="TreeGrafter"/>
</dbReference>
<gene>
    <name evidence="15" type="primary">EFTUD2</name>
</gene>
<dbReference type="SUPFAM" id="SSF54980">
    <property type="entry name" value="EF-G C-terminal domain-like"/>
    <property type="match status" value="1"/>
</dbReference>
<dbReference type="GO" id="GO:0046540">
    <property type="term" value="C:U4/U6 x U5 tri-snRNP complex"/>
    <property type="evidence" value="ECO:0007669"/>
    <property type="project" value="TreeGrafter"/>
</dbReference>
<dbReference type="RefSeq" id="XP_032125877.1">
    <property type="nucleotide sequence ID" value="XM_032269986.1"/>
</dbReference>
<dbReference type="Pfam" id="PF00009">
    <property type="entry name" value="GTP_EFTU"/>
    <property type="match status" value="1"/>
</dbReference>
<evidence type="ECO:0000256" key="8">
    <source>
        <dbReference type="ARBA" id="ARBA00023242"/>
    </source>
</evidence>
<dbReference type="FunFam" id="3.90.1430.10:FF:000001">
    <property type="entry name" value="116 kDa U5 small nuclear ribonucleoprotein component"/>
    <property type="match status" value="1"/>
</dbReference>
<evidence type="ECO:0000259" key="13">
    <source>
        <dbReference type="PROSITE" id="PS51722"/>
    </source>
</evidence>
<evidence type="ECO:0000313" key="14">
    <source>
        <dbReference type="Proteomes" id="UP000504640"/>
    </source>
</evidence>
<dbReference type="SMART" id="SM00838">
    <property type="entry name" value="EFG_C"/>
    <property type="match status" value="1"/>
</dbReference>
<dbReference type="FunFam" id="3.30.230.10:FF:000009">
    <property type="entry name" value="116 kDa U5 small nuclear ribonucleoprotein component"/>
    <property type="match status" value="1"/>
</dbReference>
<evidence type="ECO:0000313" key="15">
    <source>
        <dbReference type="RefSeq" id="XP_032125877.1"/>
    </source>
</evidence>
<dbReference type="Pfam" id="PF03764">
    <property type="entry name" value="EFG_IV"/>
    <property type="match status" value="1"/>
</dbReference>
<feature type="compositionally biased region" description="Acidic residues" evidence="12">
    <location>
        <begin position="34"/>
        <end position="48"/>
    </location>
</feature>
<keyword evidence="7" id="KW-0508">mRNA splicing</keyword>
<dbReference type="InterPro" id="IPR005517">
    <property type="entry name" value="Transl_elong_EFG/EF2_IV"/>
</dbReference>
<evidence type="ECO:0000256" key="12">
    <source>
        <dbReference type="SAM" id="MobiDB-lite"/>
    </source>
</evidence>
<dbReference type="Pfam" id="PF03144">
    <property type="entry name" value="GTP_EFTU_D2"/>
    <property type="match status" value="1"/>
</dbReference>
<name>A0A6J3H7U2_SAPAP</name>
<dbReference type="Pfam" id="PF16004">
    <property type="entry name" value="EFTUD2"/>
    <property type="match status" value="1"/>
</dbReference>
<comment type="function">
    <text evidence="10">Required for pre-mRNA splicing as component of the spliceosome, including pre-catalytic, catalytic and post-catalytic spliceosomal complexes. Component of the U5 snRNP and the U4/U6-U5 tri-snRNP complex, a building block of the spliceosome. As a component of the minor spliceosome, involved in the splicing of U12-type introns in pre-mRNAs.</text>
</comment>
<keyword evidence="3" id="KW-0507">mRNA processing</keyword>
<evidence type="ECO:0000256" key="2">
    <source>
        <dbReference type="ARBA" id="ARBA00018774"/>
    </source>
</evidence>
<organism evidence="14 15">
    <name type="scientific">Sapajus apella</name>
    <name type="common">Brown-capped capuchin</name>
    <name type="synonym">Cebus apella</name>
    <dbReference type="NCBI Taxonomy" id="9515"/>
    <lineage>
        <taxon>Eukaryota</taxon>
        <taxon>Metazoa</taxon>
        <taxon>Chordata</taxon>
        <taxon>Craniata</taxon>
        <taxon>Vertebrata</taxon>
        <taxon>Euteleostomi</taxon>
        <taxon>Mammalia</taxon>
        <taxon>Eutheria</taxon>
        <taxon>Euarchontoglires</taxon>
        <taxon>Primates</taxon>
        <taxon>Haplorrhini</taxon>
        <taxon>Platyrrhini</taxon>
        <taxon>Cebidae</taxon>
        <taxon>Cebinae</taxon>
        <taxon>Sapajus</taxon>
    </lineage>
</organism>
<dbReference type="GO" id="GO:0030623">
    <property type="term" value="F:U5 snRNA binding"/>
    <property type="evidence" value="ECO:0007669"/>
    <property type="project" value="TreeGrafter"/>
</dbReference>
<evidence type="ECO:0000256" key="11">
    <source>
        <dbReference type="ARBA" id="ARBA00064354"/>
    </source>
</evidence>
<evidence type="ECO:0000256" key="10">
    <source>
        <dbReference type="ARBA" id="ARBA00045974"/>
    </source>
</evidence>
<evidence type="ECO:0000256" key="5">
    <source>
        <dbReference type="ARBA" id="ARBA00022741"/>
    </source>
</evidence>
<dbReference type="PANTHER" id="PTHR42908:SF6">
    <property type="entry name" value="116 KDA U5 SMALL NUCLEAR RIBONUCLEOPROTEIN COMPONENT"/>
    <property type="match status" value="1"/>
</dbReference>
<dbReference type="Gene3D" id="3.30.230.10">
    <property type="match status" value="1"/>
</dbReference>
<protein>
    <recommendedName>
        <fullName evidence="2">116 kDa U5 small nuclear ribonucleoprotein component</fullName>
    </recommendedName>
    <alternativeName>
        <fullName evidence="9">U5 snRNP-specific protein, 116 kDa</fullName>
    </alternativeName>
</protein>
<evidence type="ECO:0000256" key="6">
    <source>
        <dbReference type="ARBA" id="ARBA00023134"/>
    </source>
</evidence>
<comment type="subunit">
    <text evidence="11">Component of the U5 snRNP and the U4/U6-U5 tri-snRNP complex, a building block of the spliceosome. The U4/U6-U5 tri-snRNP complex is composed of the U4, U6 and U5 snRNAs and at least PRPF3, PRPF4, PRPF6, PRPF8, PRPF31, SNRNP200, TXNL4A, SNRNP40, DDX23, CD2BP2, PPIH, SNU13, EFTUD2, SART1 and USP39. Component of the pre-catalytic, catalytic and post-catalytic spliceosome complexes. Component of the minor spliceosome, which splices U12-type introns. Within this complex, interacts with CRIPT. Interacts with ERBB4 and PRPF8. Interacts with PIH1D1. Interacts with RPAP3 and URI1 in a ZNHIT2-dependent manner. Interacts with NRDE2. Interacts with FAM50A. Interacts with UBL5.</text>
</comment>
<dbReference type="InterPro" id="IPR005225">
    <property type="entry name" value="Small_GTP-bd"/>
</dbReference>
<dbReference type="FunFam" id="2.40.30.10:FF:000029">
    <property type="entry name" value="116 kDa U5 small nuclear ribonucleoprotein component"/>
    <property type="match status" value="1"/>
</dbReference>
<dbReference type="InterPro" id="IPR004161">
    <property type="entry name" value="EFTu-like_2"/>
</dbReference>